<dbReference type="AlphaFoldDB" id="A0A381EK63"/>
<dbReference type="Proteomes" id="UP000254161">
    <property type="component" value="Unassembled WGS sequence"/>
</dbReference>
<evidence type="ECO:0000313" key="5">
    <source>
        <dbReference type="Proteomes" id="UP000254161"/>
    </source>
</evidence>
<gene>
    <name evidence="4" type="primary">hyaD_3</name>
    <name evidence="4" type="ORF">NCTC12264_01622</name>
</gene>
<dbReference type="InterPro" id="IPR029044">
    <property type="entry name" value="Nucleotide-diphossugar_trans"/>
</dbReference>
<reference evidence="4 5" key="1">
    <citation type="submission" date="2018-06" db="EMBL/GenBank/DDBJ databases">
        <authorList>
            <consortium name="Pathogen Informatics"/>
            <person name="Doyle S."/>
        </authorList>
    </citation>
    <scope>NUCLEOTIDE SEQUENCE [LARGE SCALE GENOMIC DNA]</scope>
    <source>
        <strain evidence="4 5">NCTC12264</strain>
    </source>
</reference>
<evidence type="ECO:0000313" key="4">
    <source>
        <dbReference type="EMBL" id="SUX27378.1"/>
    </source>
</evidence>
<name>A0A381EK63_CAMUP</name>
<feature type="domain" description="Glycosyltransferase 2-like" evidence="3">
    <location>
        <begin position="6"/>
        <end position="167"/>
    </location>
</feature>
<dbReference type="Gene3D" id="3.90.550.10">
    <property type="entry name" value="Spore Coat Polysaccharide Biosynthesis Protein SpsA, Chain A"/>
    <property type="match status" value="1"/>
</dbReference>
<sequence>MSVKVSVIIPSLNSIAYYDECIKSVIKQSLKELEIICVDANSTDGTLELIKKYQKEDERIKLIISDKKSYGYQMNLGIAAANGEYVGIVESDDYIKENMYKELYALAKNKNLDILKSDIYNFYDKEKREFEYSVTSYDEKFYHKDLYFESAGAVCKNTAFTKQEILKNSWNMNQPGLFSLDFLRKSRLKFHESAGASYQDLGFWFITIVSACKIYFHKKAYYYYRQDNMGSSCNSKEKVYCLCDEYSFMEEFLKQKEEFKQYVFVLAYLRFGSYCWNMNRIDESFYFEFLCQFQKDFQKIVNDDELDRTLFLPWQLEILDTILRSPQEALDRYYTKLYGAIDRIKNQLSYKLGEAILKANSPLKFLKLPFTLISLAKTHQFEQKVLQFLIRLEPKFKPLDLEKYADYEEALKIKKHLSYRLGQALLKNPLTFIFKIPSIYQNFKKGVS</sequence>
<accession>A0A381EK63</accession>
<dbReference type="PANTHER" id="PTHR22916:SF51">
    <property type="entry name" value="GLYCOSYLTRANSFERASE EPSH-RELATED"/>
    <property type="match status" value="1"/>
</dbReference>
<evidence type="ECO:0000259" key="3">
    <source>
        <dbReference type="Pfam" id="PF00535"/>
    </source>
</evidence>
<protein>
    <submittedName>
        <fullName evidence="4">Putative sugar transferase</fullName>
        <ecNumber evidence="4">2.4.1.212</ecNumber>
    </submittedName>
</protein>
<dbReference type="EC" id="2.4.1.212" evidence="4"/>
<dbReference type="Pfam" id="PF00535">
    <property type="entry name" value="Glycos_transf_2"/>
    <property type="match status" value="1"/>
</dbReference>
<evidence type="ECO:0000256" key="1">
    <source>
        <dbReference type="ARBA" id="ARBA00022676"/>
    </source>
</evidence>
<evidence type="ECO:0000256" key="2">
    <source>
        <dbReference type="ARBA" id="ARBA00022679"/>
    </source>
</evidence>
<dbReference type="PANTHER" id="PTHR22916">
    <property type="entry name" value="GLYCOSYLTRANSFERASE"/>
    <property type="match status" value="1"/>
</dbReference>
<dbReference type="InterPro" id="IPR001173">
    <property type="entry name" value="Glyco_trans_2-like"/>
</dbReference>
<dbReference type="SUPFAM" id="SSF53448">
    <property type="entry name" value="Nucleotide-diphospho-sugar transferases"/>
    <property type="match status" value="1"/>
</dbReference>
<dbReference type="RefSeq" id="WP_115630870.1">
    <property type="nucleotide sequence ID" value="NZ_UFUZ01000001.1"/>
</dbReference>
<keyword evidence="2 4" id="KW-0808">Transferase</keyword>
<proteinExistence type="predicted"/>
<organism evidence="4 5">
    <name type="scientific">Campylobacter upsaliensis</name>
    <dbReference type="NCBI Taxonomy" id="28080"/>
    <lineage>
        <taxon>Bacteria</taxon>
        <taxon>Pseudomonadati</taxon>
        <taxon>Campylobacterota</taxon>
        <taxon>Epsilonproteobacteria</taxon>
        <taxon>Campylobacterales</taxon>
        <taxon>Campylobacteraceae</taxon>
        <taxon>Campylobacter</taxon>
    </lineage>
</organism>
<dbReference type="GO" id="GO:0050501">
    <property type="term" value="F:hyaluronan synthase activity"/>
    <property type="evidence" value="ECO:0007669"/>
    <property type="project" value="UniProtKB-EC"/>
</dbReference>
<dbReference type="EMBL" id="UFUZ01000001">
    <property type="protein sequence ID" value="SUX27378.1"/>
    <property type="molecule type" value="Genomic_DNA"/>
</dbReference>
<keyword evidence="1 4" id="KW-0328">Glycosyltransferase</keyword>